<name>A0A433SVN8_ELYCH</name>
<evidence type="ECO:0000256" key="5">
    <source>
        <dbReference type="ARBA" id="ARBA00022782"/>
    </source>
</evidence>
<reference evidence="8 9" key="1">
    <citation type="submission" date="2019-01" db="EMBL/GenBank/DDBJ databases">
        <title>A draft genome assembly of the solar-powered sea slug Elysia chlorotica.</title>
        <authorList>
            <person name="Cai H."/>
            <person name="Li Q."/>
            <person name="Fang X."/>
            <person name="Li J."/>
            <person name="Curtis N.E."/>
            <person name="Altenburger A."/>
            <person name="Shibata T."/>
            <person name="Feng M."/>
            <person name="Maeda T."/>
            <person name="Schwartz J.A."/>
            <person name="Shigenobu S."/>
            <person name="Lundholm N."/>
            <person name="Nishiyama T."/>
            <person name="Yang H."/>
            <person name="Hasebe M."/>
            <person name="Li S."/>
            <person name="Pierce S.K."/>
            <person name="Wang J."/>
        </authorList>
    </citation>
    <scope>NUCLEOTIDE SEQUENCE [LARGE SCALE GENOMIC DNA]</scope>
    <source>
        <strain evidence="8">EC2010</strain>
        <tissue evidence="8">Whole organism of an adult</tissue>
    </source>
</reference>
<feature type="region of interest" description="Disordered" evidence="7">
    <location>
        <begin position="177"/>
        <end position="226"/>
    </location>
</feature>
<feature type="region of interest" description="Disordered" evidence="7">
    <location>
        <begin position="1"/>
        <end position="83"/>
    </location>
</feature>
<dbReference type="AlphaFoldDB" id="A0A433SVN8"/>
<evidence type="ECO:0000313" key="9">
    <source>
        <dbReference type="Proteomes" id="UP000271974"/>
    </source>
</evidence>
<accession>A0A433SVN8</accession>
<evidence type="ECO:0000256" key="2">
    <source>
        <dbReference type="ARBA" id="ARBA00022245"/>
    </source>
</evidence>
<keyword evidence="4" id="KW-0597">Phosphoprotein</keyword>
<gene>
    <name evidence="8" type="ORF">EGW08_018997</name>
</gene>
<dbReference type="Pfam" id="PF06910">
    <property type="entry name" value="MEA1"/>
    <property type="match status" value="1"/>
</dbReference>
<feature type="region of interest" description="Disordered" evidence="7">
    <location>
        <begin position="99"/>
        <end position="119"/>
    </location>
</feature>
<dbReference type="OrthoDB" id="5593200at2759"/>
<keyword evidence="5" id="KW-0221">Differentiation</keyword>
<dbReference type="PANTHER" id="PTHR17005">
    <property type="entry name" value="MALE-ENHANCED ANTIGEN-1"/>
    <property type="match status" value="1"/>
</dbReference>
<evidence type="ECO:0000313" key="8">
    <source>
        <dbReference type="EMBL" id="RUS73238.1"/>
    </source>
</evidence>
<evidence type="ECO:0000256" key="6">
    <source>
        <dbReference type="ARBA" id="ARBA00022871"/>
    </source>
</evidence>
<dbReference type="GO" id="GO:0030154">
    <property type="term" value="P:cell differentiation"/>
    <property type="evidence" value="ECO:0007669"/>
    <property type="project" value="UniProtKB-KW"/>
</dbReference>
<evidence type="ECO:0000256" key="7">
    <source>
        <dbReference type="SAM" id="MobiDB-lite"/>
    </source>
</evidence>
<feature type="compositionally biased region" description="Polar residues" evidence="7">
    <location>
        <begin position="65"/>
        <end position="74"/>
    </location>
</feature>
<proteinExistence type="predicted"/>
<dbReference type="EMBL" id="RQTK01000961">
    <property type="protein sequence ID" value="RUS73238.1"/>
    <property type="molecule type" value="Genomic_DNA"/>
</dbReference>
<dbReference type="GO" id="GO:0007283">
    <property type="term" value="P:spermatogenesis"/>
    <property type="evidence" value="ECO:0007669"/>
    <property type="project" value="UniProtKB-KW"/>
</dbReference>
<sequence length="226" mass="24300">MDESGAEYLHNPNLGMTMDGGNSDSSDEDYEGMVAPGGYSLLPSEPGNYAEDSCDSDAGADEESGSNLDTQNDSHASEGAAAAINSDIIPDTVLASEAEAASPTIQDSDDLNNPAAREKYPYGKIPSYLHVPSLQREKEGHLWNEKRSAVKKSTLDKGHESAILKAMSGFHLPPESIPSWAKNIPEDQWRKQLGSHTDSPAPGDQSLSETVQTPDSHWVAEFPEDE</sequence>
<evidence type="ECO:0000256" key="3">
    <source>
        <dbReference type="ARBA" id="ARBA00022473"/>
    </source>
</evidence>
<dbReference type="Proteomes" id="UP000271974">
    <property type="component" value="Unassembled WGS sequence"/>
</dbReference>
<feature type="compositionally biased region" description="Polar residues" evidence="7">
    <location>
        <begin position="205"/>
        <end position="215"/>
    </location>
</feature>
<feature type="compositionally biased region" description="Acidic residues" evidence="7">
    <location>
        <begin position="52"/>
        <end position="64"/>
    </location>
</feature>
<keyword evidence="9" id="KW-1185">Reference proteome</keyword>
<organism evidence="8 9">
    <name type="scientific">Elysia chlorotica</name>
    <name type="common">Eastern emerald elysia</name>
    <name type="synonym">Sea slug</name>
    <dbReference type="NCBI Taxonomy" id="188477"/>
    <lineage>
        <taxon>Eukaryota</taxon>
        <taxon>Metazoa</taxon>
        <taxon>Spiralia</taxon>
        <taxon>Lophotrochozoa</taxon>
        <taxon>Mollusca</taxon>
        <taxon>Gastropoda</taxon>
        <taxon>Heterobranchia</taxon>
        <taxon>Euthyneura</taxon>
        <taxon>Panpulmonata</taxon>
        <taxon>Sacoglossa</taxon>
        <taxon>Placobranchoidea</taxon>
        <taxon>Plakobranchidae</taxon>
        <taxon>Elysia</taxon>
    </lineage>
</organism>
<comment type="caution">
    <text evidence="8">The sequence shown here is derived from an EMBL/GenBank/DDBJ whole genome shotgun (WGS) entry which is preliminary data.</text>
</comment>
<keyword evidence="6" id="KW-0744">Spermatogenesis</keyword>
<keyword evidence="3" id="KW-0217">Developmental protein</keyword>
<evidence type="ECO:0000256" key="4">
    <source>
        <dbReference type="ARBA" id="ARBA00022553"/>
    </source>
</evidence>
<dbReference type="STRING" id="188477.A0A433SVN8"/>
<comment type="function">
    <text evidence="1">May play an important role in spermatogenesis and/or testis development.</text>
</comment>
<dbReference type="InterPro" id="IPR009685">
    <property type="entry name" value="MEA1"/>
</dbReference>
<protein>
    <recommendedName>
        <fullName evidence="2">Male-enhanced antigen 1</fullName>
    </recommendedName>
</protein>
<evidence type="ECO:0000256" key="1">
    <source>
        <dbReference type="ARBA" id="ARBA00002540"/>
    </source>
</evidence>